<comment type="caution">
    <text evidence="1">The sequence shown here is derived from an EMBL/GenBank/DDBJ whole genome shotgun (WGS) entry which is preliminary data.</text>
</comment>
<organism evidence="1 2">
    <name type="scientific">Gordonia amicalis</name>
    <dbReference type="NCBI Taxonomy" id="89053"/>
    <lineage>
        <taxon>Bacteria</taxon>
        <taxon>Bacillati</taxon>
        <taxon>Actinomycetota</taxon>
        <taxon>Actinomycetes</taxon>
        <taxon>Mycobacteriales</taxon>
        <taxon>Gordoniaceae</taxon>
        <taxon>Gordonia</taxon>
    </lineage>
</organism>
<reference evidence="1" key="1">
    <citation type="submission" date="2023-10" db="EMBL/GenBank/DDBJ databases">
        <title>Development of a sustainable strategy for remediation of hydrocarbon-contaminated territories based on the waste exchange concept.</title>
        <authorList>
            <person name="Krivoruchko A."/>
        </authorList>
    </citation>
    <scope>NUCLEOTIDE SEQUENCE</scope>
    <source>
        <strain evidence="1">IEGM 1279</strain>
    </source>
</reference>
<protein>
    <submittedName>
        <fullName evidence="1">Uncharacterized protein</fullName>
    </submittedName>
</protein>
<dbReference type="EMBL" id="JAWLKH010000007">
    <property type="protein sequence ID" value="MDV6312095.1"/>
    <property type="molecule type" value="Genomic_DNA"/>
</dbReference>
<evidence type="ECO:0000313" key="2">
    <source>
        <dbReference type="Proteomes" id="UP001185922"/>
    </source>
</evidence>
<proteinExistence type="predicted"/>
<dbReference type="RefSeq" id="WP_317510280.1">
    <property type="nucleotide sequence ID" value="NZ_JAWLKH010000007.1"/>
</dbReference>
<dbReference type="Proteomes" id="UP001185922">
    <property type="component" value="Unassembled WGS sequence"/>
</dbReference>
<name>A0AAE4R2D5_9ACTN</name>
<gene>
    <name evidence="1" type="ORF">R3Q15_09390</name>
</gene>
<evidence type="ECO:0000313" key="1">
    <source>
        <dbReference type="EMBL" id="MDV6312095.1"/>
    </source>
</evidence>
<accession>A0AAE4R2D5</accession>
<dbReference type="AlphaFoldDB" id="A0AAE4R2D5"/>
<sequence length="73" mass="8236">MAVTVNVEELLPADAVPSREMRMAVGIGRDRWNELLRSGAIPFLQLGLQRYVRKSDVAAYFERAFEERGRAVG</sequence>